<keyword evidence="2" id="KW-0645">Protease</keyword>
<dbReference type="GO" id="GO:0006508">
    <property type="term" value="P:proteolysis"/>
    <property type="evidence" value="ECO:0007669"/>
    <property type="project" value="UniProtKB-KW"/>
</dbReference>
<keyword evidence="7" id="KW-1185">Reference proteome</keyword>
<evidence type="ECO:0000313" key="6">
    <source>
        <dbReference type="EMBL" id="CAB3222238.1"/>
    </source>
</evidence>
<feature type="chain" id="PRO_5035858094" description="Peptidase S1 domain-containing protein" evidence="4">
    <location>
        <begin position="24"/>
        <end position="383"/>
    </location>
</feature>
<evidence type="ECO:0000256" key="1">
    <source>
        <dbReference type="ARBA" id="ARBA00023157"/>
    </source>
</evidence>
<dbReference type="PROSITE" id="PS00134">
    <property type="entry name" value="TRYPSIN_HIS"/>
    <property type="match status" value="1"/>
</dbReference>
<evidence type="ECO:0000259" key="5">
    <source>
        <dbReference type="PROSITE" id="PS50240"/>
    </source>
</evidence>
<dbReference type="PANTHER" id="PTHR24252">
    <property type="entry name" value="ACROSIN-RELATED"/>
    <property type="match status" value="1"/>
</dbReference>
<gene>
    <name evidence="6" type="ORF">APLA_LOCUS951</name>
</gene>
<proteinExistence type="predicted"/>
<dbReference type="InterPro" id="IPR001314">
    <property type="entry name" value="Peptidase_S1A"/>
</dbReference>
<dbReference type="InterPro" id="IPR043504">
    <property type="entry name" value="Peptidase_S1_PA_chymotrypsin"/>
</dbReference>
<dbReference type="OrthoDB" id="5597713at2759"/>
<protein>
    <recommendedName>
        <fullName evidence="5">Peptidase S1 domain-containing protein</fullName>
    </recommendedName>
</protein>
<feature type="compositionally biased region" description="Acidic residues" evidence="3">
    <location>
        <begin position="334"/>
        <end position="353"/>
    </location>
</feature>
<accession>A0A8S0YS29</accession>
<dbReference type="InterPro" id="IPR033116">
    <property type="entry name" value="TRYPSIN_SER"/>
</dbReference>
<feature type="region of interest" description="Disordered" evidence="3">
    <location>
        <begin position="299"/>
        <end position="354"/>
    </location>
</feature>
<dbReference type="InterPro" id="IPR018114">
    <property type="entry name" value="TRYPSIN_HIS"/>
</dbReference>
<feature type="domain" description="Peptidase S1" evidence="5">
    <location>
        <begin position="47"/>
        <end position="290"/>
    </location>
</feature>
<feature type="compositionally biased region" description="Pro residues" evidence="3">
    <location>
        <begin position="309"/>
        <end position="330"/>
    </location>
</feature>
<name>A0A8S0YS29_ARCPL</name>
<dbReference type="Proteomes" id="UP000494106">
    <property type="component" value="Unassembled WGS sequence"/>
</dbReference>
<dbReference type="SMART" id="SM00020">
    <property type="entry name" value="Tryp_SPc"/>
    <property type="match status" value="1"/>
</dbReference>
<dbReference type="Pfam" id="PF00089">
    <property type="entry name" value="Trypsin"/>
    <property type="match status" value="1"/>
</dbReference>
<dbReference type="InterPro" id="IPR009003">
    <property type="entry name" value="Peptidase_S1_PA"/>
</dbReference>
<dbReference type="PROSITE" id="PS00135">
    <property type="entry name" value="TRYPSIN_SER"/>
    <property type="match status" value="1"/>
</dbReference>
<organism evidence="6 7">
    <name type="scientific">Arctia plantaginis</name>
    <name type="common">Wood tiger moth</name>
    <name type="synonym">Phalaena plantaginis</name>
    <dbReference type="NCBI Taxonomy" id="874455"/>
    <lineage>
        <taxon>Eukaryota</taxon>
        <taxon>Metazoa</taxon>
        <taxon>Ecdysozoa</taxon>
        <taxon>Arthropoda</taxon>
        <taxon>Hexapoda</taxon>
        <taxon>Insecta</taxon>
        <taxon>Pterygota</taxon>
        <taxon>Neoptera</taxon>
        <taxon>Endopterygota</taxon>
        <taxon>Lepidoptera</taxon>
        <taxon>Glossata</taxon>
        <taxon>Ditrysia</taxon>
        <taxon>Noctuoidea</taxon>
        <taxon>Erebidae</taxon>
        <taxon>Arctiinae</taxon>
        <taxon>Arctia</taxon>
    </lineage>
</organism>
<dbReference type="PANTHER" id="PTHR24252:SF7">
    <property type="entry name" value="HYALIN"/>
    <property type="match status" value="1"/>
</dbReference>
<keyword evidence="2" id="KW-0378">Hydrolase</keyword>
<dbReference type="PROSITE" id="PS50240">
    <property type="entry name" value="TRYPSIN_DOM"/>
    <property type="match status" value="1"/>
</dbReference>
<dbReference type="EMBL" id="CADEBC010000083">
    <property type="protein sequence ID" value="CAB3222238.1"/>
    <property type="molecule type" value="Genomic_DNA"/>
</dbReference>
<feature type="signal peptide" evidence="4">
    <location>
        <begin position="1"/>
        <end position="23"/>
    </location>
</feature>
<dbReference type="InterPro" id="IPR001254">
    <property type="entry name" value="Trypsin_dom"/>
</dbReference>
<sequence length="383" mass="41993">MVAKMLKKTAFLLLAVAIVQVSSEYIEPQFIEDVIQEQSRTSLGPRIVSGWDAKLGQHPHQAHMRMTNAAGGVSTCGGCFVHHDWMITAAHCTATRVSLLIRGGMISLSETPEYMSETNEFWNYPSYDNSIPQIVQPNDISIVKLQEPIVYTRNLKPIRIQPSADANRNFGEITLHASGFGATWTGGSGSQVLQWVYLRGVSNLLCGLTFGTTIVTDTTICAQWFNVTSQSICQGDSGGPLVYTYPEGKIFLVGVTSFTAGANSGGCHSGLPAAFIRPGHFHDWYTEVTGIDFENLDEVEDETTTTPPTTLPPTTVPPTTEPPTPLPPTTPEGDSNEEGSDEDDTSEEDEDLPELLKRLQVKVKVKVKVNQFRKKVRVVKKIH</sequence>
<dbReference type="Gene3D" id="2.40.10.10">
    <property type="entry name" value="Trypsin-like serine proteases"/>
    <property type="match status" value="1"/>
</dbReference>
<comment type="caution">
    <text evidence="6">The sequence shown here is derived from an EMBL/GenBank/DDBJ whole genome shotgun (WGS) entry which is preliminary data.</text>
</comment>
<evidence type="ECO:0000256" key="2">
    <source>
        <dbReference type="RuleBase" id="RU363034"/>
    </source>
</evidence>
<dbReference type="PRINTS" id="PR00722">
    <property type="entry name" value="CHYMOTRYPSIN"/>
</dbReference>
<keyword evidence="1" id="KW-1015">Disulfide bond</keyword>
<dbReference type="AlphaFoldDB" id="A0A8S0YS29"/>
<dbReference type="CDD" id="cd00190">
    <property type="entry name" value="Tryp_SPc"/>
    <property type="match status" value="1"/>
</dbReference>
<dbReference type="SUPFAM" id="SSF50494">
    <property type="entry name" value="Trypsin-like serine proteases"/>
    <property type="match status" value="1"/>
</dbReference>
<evidence type="ECO:0000256" key="4">
    <source>
        <dbReference type="SAM" id="SignalP"/>
    </source>
</evidence>
<evidence type="ECO:0000313" key="7">
    <source>
        <dbReference type="Proteomes" id="UP000494106"/>
    </source>
</evidence>
<evidence type="ECO:0000256" key="3">
    <source>
        <dbReference type="SAM" id="MobiDB-lite"/>
    </source>
</evidence>
<reference evidence="6 7" key="1">
    <citation type="submission" date="2020-04" db="EMBL/GenBank/DDBJ databases">
        <authorList>
            <person name="Wallbank WR R."/>
            <person name="Pardo Diaz C."/>
            <person name="Kozak K."/>
            <person name="Martin S."/>
            <person name="Jiggins C."/>
            <person name="Moest M."/>
            <person name="Warren A I."/>
            <person name="Byers J.R.P. K."/>
            <person name="Montejo-Kovacevich G."/>
            <person name="Yen C E."/>
        </authorList>
    </citation>
    <scope>NUCLEOTIDE SEQUENCE [LARGE SCALE GENOMIC DNA]</scope>
</reference>
<keyword evidence="4" id="KW-0732">Signal</keyword>
<keyword evidence="2" id="KW-0720">Serine protease</keyword>
<dbReference type="GO" id="GO:0004252">
    <property type="term" value="F:serine-type endopeptidase activity"/>
    <property type="evidence" value="ECO:0007669"/>
    <property type="project" value="InterPro"/>
</dbReference>